<dbReference type="Pfam" id="PF00892">
    <property type="entry name" value="EamA"/>
    <property type="match status" value="1"/>
</dbReference>
<keyword evidence="1" id="KW-0472">Membrane</keyword>
<feature type="transmembrane region" description="Helical" evidence="1">
    <location>
        <begin position="96"/>
        <end position="118"/>
    </location>
</feature>
<evidence type="ECO:0000256" key="1">
    <source>
        <dbReference type="SAM" id="Phobius"/>
    </source>
</evidence>
<keyword evidence="1" id="KW-0812">Transmembrane</keyword>
<dbReference type="InterPro" id="IPR037185">
    <property type="entry name" value="EmrE-like"/>
</dbReference>
<dbReference type="EMBL" id="JACHOO010000010">
    <property type="protein sequence ID" value="MBB5754730.1"/>
    <property type="molecule type" value="Genomic_DNA"/>
</dbReference>
<dbReference type="RefSeq" id="WP_183858171.1">
    <property type="nucleotide sequence ID" value="NZ_JACHOO010000010.1"/>
</dbReference>
<feature type="transmembrane region" description="Helical" evidence="1">
    <location>
        <begin position="175"/>
        <end position="198"/>
    </location>
</feature>
<reference evidence="3 4" key="1">
    <citation type="submission" date="2020-08" db="EMBL/GenBank/DDBJ databases">
        <title>Genomic Encyclopedia of Type Strains, Phase IV (KMG-IV): sequencing the most valuable type-strain genomes for metagenomic binning, comparative biology and taxonomic classification.</title>
        <authorList>
            <person name="Goeker M."/>
        </authorList>
    </citation>
    <scope>NUCLEOTIDE SEQUENCE [LARGE SCALE GENOMIC DNA]</scope>
    <source>
        <strain evidence="3 4">DSM 16268</strain>
    </source>
</reference>
<feature type="transmembrane region" description="Helical" evidence="1">
    <location>
        <begin position="264"/>
        <end position="281"/>
    </location>
</feature>
<feature type="transmembrane region" description="Helical" evidence="1">
    <location>
        <begin position="242"/>
        <end position="258"/>
    </location>
</feature>
<gene>
    <name evidence="3" type="ORF">GGQ63_003822</name>
</gene>
<feature type="transmembrane region" description="Helical" evidence="1">
    <location>
        <begin position="73"/>
        <end position="90"/>
    </location>
</feature>
<feature type="domain" description="EamA" evidence="2">
    <location>
        <begin position="9"/>
        <end position="141"/>
    </location>
</feature>
<name>A0A7W9L3N4_9HYPH</name>
<organism evidence="3 4">
    <name type="scientific">Prosthecomicrobium pneumaticum</name>
    <dbReference type="NCBI Taxonomy" id="81895"/>
    <lineage>
        <taxon>Bacteria</taxon>
        <taxon>Pseudomonadati</taxon>
        <taxon>Pseudomonadota</taxon>
        <taxon>Alphaproteobacteria</taxon>
        <taxon>Hyphomicrobiales</taxon>
        <taxon>Kaistiaceae</taxon>
        <taxon>Prosthecomicrobium</taxon>
    </lineage>
</organism>
<dbReference type="Gene3D" id="1.10.3730.20">
    <property type="match status" value="1"/>
</dbReference>
<comment type="caution">
    <text evidence="3">The sequence shown here is derived from an EMBL/GenBank/DDBJ whole genome shotgun (WGS) entry which is preliminary data.</text>
</comment>
<dbReference type="GO" id="GO:0016020">
    <property type="term" value="C:membrane"/>
    <property type="evidence" value="ECO:0007669"/>
    <property type="project" value="InterPro"/>
</dbReference>
<evidence type="ECO:0000259" key="2">
    <source>
        <dbReference type="Pfam" id="PF00892"/>
    </source>
</evidence>
<evidence type="ECO:0000313" key="3">
    <source>
        <dbReference type="EMBL" id="MBB5754730.1"/>
    </source>
</evidence>
<protein>
    <submittedName>
        <fullName evidence="3">Drug/metabolite transporter (DMT)-like permease</fullName>
    </submittedName>
</protein>
<keyword evidence="4" id="KW-1185">Reference proteome</keyword>
<dbReference type="PANTHER" id="PTHR22911">
    <property type="entry name" value="ACYL-MALONYL CONDENSING ENZYME-RELATED"/>
    <property type="match status" value="1"/>
</dbReference>
<keyword evidence="1" id="KW-1133">Transmembrane helix</keyword>
<dbReference type="Proteomes" id="UP000523821">
    <property type="component" value="Unassembled WGS sequence"/>
</dbReference>
<proteinExistence type="predicted"/>
<dbReference type="SUPFAM" id="SSF103481">
    <property type="entry name" value="Multidrug resistance efflux transporter EmrE"/>
    <property type="match status" value="2"/>
</dbReference>
<feature type="transmembrane region" description="Helical" evidence="1">
    <location>
        <begin position="210"/>
        <end position="230"/>
    </location>
</feature>
<evidence type="ECO:0000313" key="4">
    <source>
        <dbReference type="Proteomes" id="UP000523821"/>
    </source>
</evidence>
<dbReference type="PANTHER" id="PTHR22911:SF135">
    <property type="entry name" value="BLR4310 PROTEIN"/>
    <property type="match status" value="1"/>
</dbReference>
<feature type="transmembrane region" description="Helical" evidence="1">
    <location>
        <begin position="12"/>
        <end position="35"/>
    </location>
</feature>
<feature type="transmembrane region" description="Helical" evidence="1">
    <location>
        <begin position="41"/>
        <end position="61"/>
    </location>
</feature>
<dbReference type="AlphaFoldDB" id="A0A7W9L3N4"/>
<dbReference type="InterPro" id="IPR000620">
    <property type="entry name" value="EamA_dom"/>
</dbReference>
<accession>A0A7W9L3N4</accession>
<sequence length="291" mass="30590">MSRSSDNLRGIAMMMLCNLLFLVNDALIKLVSATLPTGQIIVMRGSIALVVIAGVVVATGAHRQIGLLFDRLVAWRTLGEIGATLLYLVALFKMPLANVTAINQVVPLMTTAAAALFLGEAVGWRRWTAIGIGFVGVMVIIRPGAAGFDAYALLALASMLFITVRDLVTRGLSPAVPTVLVVAAASVGVLLSGATLAVAEDWVVPGPHELALLFVASLLLLGGYATVIIAMRVGEMAVVAPFRYVVILYAIVVGYLVFGDVPDLPTLAGSAIVVATGIYTVHRERRRARSG</sequence>